<dbReference type="EMBL" id="DF820461">
    <property type="protein sequence ID" value="GAK54527.1"/>
    <property type="molecule type" value="Genomic_DNA"/>
</dbReference>
<gene>
    <name evidence="2" type="ORF">U14_05814</name>
</gene>
<protein>
    <submittedName>
        <fullName evidence="2">Uncharacterized protein</fullName>
    </submittedName>
</protein>
<sequence>MKQKRNITEGIRKFNVPLVLGVIFVVWIIVTFWQEGQYRTTIEALTSISPEQVTKFRIYPRVGVPVDTSIEFMLHDSIIADFFQALTDQRSYSYSHDTVASRDHSWFLEIIAGELFIQISFHIPHDNDNIVAGMLGKFTKNSTTSYGHFQSRQLYQWYQRYSHRWLTPEGTPPAPSP</sequence>
<reference evidence="2" key="1">
    <citation type="journal article" date="2015" name="PeerJ">
        <title>First genomic representation of candidate bacterial phylum KSB3 points to enhanced environmental sensing as a trigger of wastewater bulking.</title>
        <authorList>
            <person name="Sekiguchi Y."/>
            <person name="Ohashi A."/>
            <person name="Parks D.H."/>
            <person name="Yamauchi T."/>
            <person name="Tyson G.W."/>
            <person name="Hugenholtz P."/>
        </authorList>
    </citation>
    <scope>NUCLEOTIDE SEQUENCE [LARGE SCALE GENOMIC DNA]</scope>
</reference>
<dbReference type="Proteomes" id="UP000030700">
    <property type="component" value="Unassembled WGS sequence"/>
</dbReference>
<keyword evidence="1" id="KW-0472">Membrane</keyword>
<dbReference type="HOGENOM" id="CLU_1567608_0_0_0"/>
<keyword evidence="1" id="KW-0812">Transmembrane</keyword>
<evidence type="ECO:0000313" key="3">
    <source>
        <dbReference type="Proteomes" id="UP000030700"/>
    </source>
</evidence>
<evidence type="ECO:0000313" key="2">
    <source>
        <dbReference type="EMBL" id="GAK54527.1"/>
    </source>
</evidence>
<evidence type="ECO:0000256" key="1">
    <source>
        <dbReference type="SAM" id="Phobius"/>
    </source>
</evidence>
<keyword evidence="3" id="KW-1185">Reference proteome</keyword>
<dbReference type="AlphaFoldDB" id="A0A081BSZ6"/>
<dbReference type="STRING" id="1499966.U14_05814"/>
<feature type="transmembrane region" description="Helical" evidence="1">
    <location>
        <begin position="14"/>
        <end position="33"/>
    </location>
</feature>
<organism evidence="2">
    <name type="scientific">Candidatus Moduliflexus flocculans</name>
    <dbReference type="NCBI Taxonomy" id="1499966"/>
    <lineage>
        <taxon>Bacteria</taxon>
        <taxon>Candidatus Moduliflexota</taxon>
        <taxon>Candidatus Moduliflexia</taxon>
        <taxon>Candidatus Moduliflexales</taxon>
        <taxon>Candidatus Moduliflexaceae</taxon>
    </lineage>
</organism>
<accession>A0A081BSZ6</accession>
<keyword evidence="1" id="KW-1133">Transmembrane helix</keyword>
<name>A0A081BSZ6_9BACT</name>
<proteinExistence type="predicted"/>